<dbReference type="PROSITE" id="PS51864">
    <property type="entry name" value="ASTACIN"/>
    <property type="match status" value="1"/>
</dbReference>
<feature type="domain" description="Peptidase M12A" evidence="13">
    <location>
        <begin position="59"/>
        <end position="262"/>
    </location>
</feature>
<keyword evidence="8 10" id="KW-1015">Disulfide bond</keyword>
<dbReference type="EC" id="3.4.24.-" evidence="11"/>
<dbReference type="Gene3D" id="3.40.390.10">
    <property type="entry name" value="Collagenase (Catalytic Domain)"/>
    <property type="match status" value="1"/>
</dbReference>
<feature type="binding site" evidence="10">
    <location>
        <position position="160"/>
    </location>
    <ligand>
        <name>Zn(2+)</name>
        <dbReference type="ChEBI" id="CHEBI:29105"/>
        <note>catalytic</note>
    </ligand>
</feature>
<gene>
    <name evidence="14" type="ORF">OXX778_LOCUS16299</name>
</gene>
<dbReference type="InterPro" id="IPR024079">
    <property type="entry name" value="MetalloPept_cat_dom_sf"/>
</dbReference>
<dbReference type="GO" id="GO:0008270">
    <property type="term" value="F:zinc ion binding"/>
    <property type="evidence" value="ECO:0007669"/>
    <property type="project" value="UniProtKB-UniRule"/>
</dbReference>
<comment type="caution">
    <text evidence="14">The sequence shown here is derived from an EMBL/GenBank/DDBJ whole genome shotgun (WGS) entry which is preliminary data.</text>
</comment>
<comment type="caution">
    <text evidence="10">Lacks conserved residue(s) required for the propagation of feature annotation.</text>
</comment>
<keyword evidence="15" id="KW-1185">Reference proteome</keyword>
<proteinExistence type="predicted"/>
<dbReference type="AlphaFoldDB" id="A0A814GNI7"/>
<feature type="disulfide bond" evidence="10">
    <location>
        <begin position="130"/>
        <end position="152"/>
    </location>
</feature>
<dbReference type="PANTHER" id="PTHR10127:SF780">
    <property type="entry name" value="METALLOENDOPEPTIDASE"/>
    <property type="match status" value="1"/>
</dbReference>
<dbReference type="Pfam" id="PF01400">
    <property type="entry name" value="Astacin"/>
    <property type="match status" value="1"/>
</dbReference>
<evidence type="ECO:0000313" key="15">
    <source>
        <dbReference type="Proteomes" id="UP000663879"/>
    </source>
</evidence>
<evidence type="ECO:0000256" key="3">
    <source>
        <dbReference type="ARBA" id="ARBA00022729"/>
    </source>
</evidence>
<accession>A0A814GNI7</accession>
<dbReference type="InterPro" id="IPR006026">
    <property type="entry name" value="Peptidase_Metallo"/>
</dbReference>
<evidence type="ECO:0000256" key="1">
    <source>
        <dbReference type="ARBA" id="ARBA00022670"/>
    </source>
</evidence>
<keyword evidence="12" id="KW-0472">Membrane</keyword>
<reference evidence="14" key="1">
    <citation type="submission" date="2021-02" db="EMBL/GenBank/DDBJ databases">
        <authorList>
            <person name="Nowell W R."/>
        </authorList>
    </citation>
    <scope>NUCLEOTIDE SEQUENCE</scope>
    <source>
        <strain evidence="14">Ploen Becks lab</strain>
    </source>
</reference>
<dbReference type="OrthoDB" id="291007at2759"/>
<evidence type="ECO:0000256" key="8">
    <source>
        <dbReference type="ARBA" id="ARBA00023157"/>
    </source>
</evidence>
<feature type="active site" evidence="10">
    <location>
        <position position="161"/>
    </location>
</feature>
<keyword evidence="6 10" id="KW-0482">Metalloprotease</keyword>
<evidence type="ECO:0000256" key="4">
    <source>
        <dbReference type="ARBA" id="ARBA00022801"/>
    </source>
</evidence>
<organism evidence="14 15">
    <name type="scientific">Brachionus calyciflorus</name>
    <dbReference type="NCBI Taxonomy" id="104777"/>
    <lineage>
        <taxon>Eukaryota</taxon>
        <taxon>Metazoa</taxon>
        <taxon>Spiralia</taxon>
        <taxon>Gnathifera</taxon>
        <taxon>Rotifera</taxon>
        <taxon>Eurotatoria</taxon>
        <taxon>Monogononta</taxon>
        <taxon>Pseudotrocha</taxon>
        <taxon>Ploima</taxon>
        <taxon>Brachionidae</taxon>
        <taxon>Brachionus</taxon>
    </lineage>
</organism>
<feature type="transmembrane region" description="Helical" evidence="12">
    <location>
        <begin position="277"/>
        <end position="301"/>
    </location>
</feature>
<feature type="binding site" evidence="10">
    <location>
        <position position="170"/>
    </location>
    <ligand>
        <name>Zn(2+)</name>
        <dbReference type="ChEBI" id="CHEBI:29105"/>
        <note>catalytic</note>
    </ligand>
</feature>
<evidence type="ECO:0000256" key="2">
    <source>
        <dbReference type="ARBA" id="ARBA00022723"/>
    </source>
</evidence>
<evidence type="ECO:0000313" key="14">
    <source>
        <dbReference type="EMBL" id="CAF0998878.1"/>
    </source>
</evidence>
<keyword evidence="3" id="KW-0732">Signal</keyword>
<keyword evidence="4 10" id="KW-0378">Hydrolase</keyword>
<keyword evidence="2 10" id="KW-0479">Metal-binding</keyword>
<keyword evidence="12" id="KW-1133">Transmembrane helix</keyword>
<keyword evidence="9" id="KW-0325">Glycoprotein</keyword>
<dbReference type="SUPFAM" id="SSF55486">
    <property type="entry name" value="Metalloproteases ('zincins'), catalytic domain"/>
    <property type="match status" value="1"/>
</dbReference>
<dbReference type="CDD" id="cd04280">
    <property type="entry name" value="ZnMc_astacin_like"/>
    <property type="match status" value="1"/>
</dbReference>
<evidence type="ECO:0000256" key="12">
    <source>
        <dbReference type="SAM" id="Phobius"/>
    </source>
</evidence>
<feature type="binding site" evidence="10">
    <location>
        <position position="164"/>
    </location>
    <ligand>
        <name>Zn(2+)</name>
        <dbReference type="ChEBI" id="CHEBI:29105"/>
        <note>catalytic</note>
    </ligand>
</feature>
<dbReference type="GO" id="GO:0004222">
    <property type="term" value="F:metalloendopeptidase activity"/>
    <property type="evidence" value="ECO:0007669"/>
    <property type="project" value="UniProtKB-UniRule"/>
</dbReference>
<evidence type="ECO:0000256" key="11">
    <source>
        <dbReference type="RuleBase" id="RU361183"/>
    </source>
</evidence>
<protein>
    <recommendedName>
        <fullName evidence="11">Metalloendopeptidase</fullName>
        <ecNumber evidence="11">3.4.24.-</ecNumber>
    </recommendedName>
</protein>
<comment type="cofactor">
    <cofactor evidence="10 11">
        <name>Zn(2+)</name>
        <dbReference type="ChEBI" id="CHEBI:29105"/>
    </cofactor>
    <text evidence="10 11">Binds 1 zinc ion per subunit.</text>
</comment>
<evidence type="ECO:0000256" key="5">
    <source>
        <dbReference type="ARBA" id="ARBA00022833"/>
    </source>
</evidence>
<name>A0A814GNI7_9BILA</name>
<dbReference type="FunFam" id="3.40.390.10:FF:000015">
    <property type="entry name" value="Meprin A subunit"/>
    <property type="match status" value="1"/>
</dbReference>
<sequence length="436" mass="50056">MHWPGIEPGPPAKKLFKNQSLSNLRNKITPVQLPLEENPEEGDLFEGDIAGIDLEKGALQIPTSSYGKWPNGVVPYEIDPIFPQASIDTILSGIKMLEDSTRGNSKHYCIKLVPRTTEETYIRVINGSGCWSYVGKQNRPGIQQLSLRSPGCMVNAIVAHEFIHALGFFHEQSRPDRDQYVTIMLDNIQNGTQHNFNKYNTNQIGLLNFKYDYESVMHYGPKSFSKNGEPTIVPKDPNSFIGQRKYISETDIAEIRAFYEFNLTYVERNVSLSNKQVLSISTLIYTFALFILVSVTFYAILKKRLWKIGRKKLKIKKCNIDYGFDKSNIVQFNIESLYKNNQFLMGDLLDVPDDKIVHSNKKLYSIPKDKDVKKEYEIVGYEIALSNEFDVNKKKDEKISKEIDFNSMQDDESLREESRIENFEIKVTLNVNESLT</sequence>
<evidence type="ECO:0000256" key="7">
    <source>
        <dbReference type="ARBA" id="ARBA00023145"/>
    </source>
</evidence>
<keyword evidence="5 10" id="KW-0862">Zinc</keyword>
<evidence type="ECO:0000256" key="6">
    <source>
        <dbReference type="ARBA" id="ARBA00023049"/>
    </source>
</evidence>
<dbReference type="Proteomes" id="UP000663879">
    <property type="component" value="Unassembled WGS sequence"/>
</dbReference>
<evidence type="ECO:0000259" key="13">
    <source>
        <dbReference type="PROSITE" id="PS51864"/>
    </source>
</evidence>
<dbReference type="GO" id="GO:0006508">
    <property type="term" value="P:proteolysis"/>
    <property type="evidence" value="ECO:0007669"/>
    <property type="project" value="UniProtKB-KW"/>
</dbReference>
<keyword evidence="12" id="KW-0812">Transmembrane</keyword>
<dbReference type="PRINTS" id="PR00480">
    <property type="entry name" value="ASTACIN"/>
</dbReference>
<dbReference type="PANTHER" id="PTHR10127">
    <property type="entry name" value="DISCOIDIN, CUB, EGF, LAMININ , AND ZINC METALLOPROTEASE DOMAIN CONTAINING"/>
    <property type="match status" value="1"/>
</dbReference>
<dbReference type="InterPro" id="IPR001506">
    <property type="entry name" value="Peptidase_M12A"/>
</dbReference>
<dbReference type="EMBL" id="CAJNOC010003814">
    <property type="protein sequence ID" value="CAF0998878.1"/>
    <property type="molecule type" value="Genomic_DNA"/>
</dbReference>
<dbReference type="SMART" id="SM00235">
    <property type="entry name" value="ZnMc"/>
    <property type="match status" value="1"/>
</dbReference>
<evidence type="ECO:0000256" key="9">
    <source>
        <dbReference type="ARBA" id="ARBA00023180"/>
    </source>
</evidence>
<keyword evidence="1 10" id="KW-0645">Protease</keyword>
<evidence type="ECO:0000256" key="10">
    <source>
        <dbReference type="PROSITE-ProRule" id="PRU01211"/>
    </source>
</evidence>
<dbReference type="InterPro" id="IPR034035">
    <property type="entry name" value="Astacin-like_dom"/>
</dbReference>
<keyword evidence="7" id="KW-0865">Zymogen</keyword>